<evidence type="ECO:0000256" key="2">
    <source>
        <dbReference type="SAM" id="Phobius"/>
    </source>
</evidence>
<dbReference type="EMBL" id="CP073041">
    <property type="protein sequence ID" value="UXE64166.1"/>
    <property type="molecule type" value="Genomic_DNA"/>
</dbReference>
<proteinExistence type="predicted"/>
<keyword evidence="1" id="KW-0175">Coiled coil</keyword>
<dbReference type="KEGG" id="wna:KA717_17645"/>
<feature type="transmembrane region" description="Helical" evidence="2">
    <location>
        <begin position="172"/>
        <end position="195"/>
    </location>
</feature>
<protein>
    <submittedName>
        <fullName evidence="3">Uncharacterized protein</fullName>
    </submittedName>
</protein>
<keyword evidence="2" id="KW-0812">Transmembrane</keyword>
<reference evidence="3" key="1">
    <citation type="submission" date="2021-04" db="EMBL/GenBank/DDBJ databases">
        <title>Genome sequence of Woronichinia naegeliana from Washington state freshwater lake bloom.</title>
        <authorList>
            <person name="Dreher T.W."/>
        </authorList>
    </citation>
    <scope>NUCLEOTIDE SEQUENCE</scope>
    <source>
        <strain evidence="3">WA131</strain>
    </source>
</reference>
<evidence type="ECO:0000256" key="1">
    <source>
        <dbReference type="SAM" id="Coils"/>
    </source>
</evidence>
<feature type="coiled-coil region" evidence="1">
    <location>
        <begin position="306"/>
        <end position="338"/>
    </location>
</feature>
<accession>A0A977PYI8</accession>
<keyword evidence="2" id="KW-1133">Transmembrane helix</keyword>
<gene>
    <name evidence="3" type="ORF">KA717_17645</name>
</gene>
<name>A0A977PYI8_9CYAN</name>
<sequence>MKKLWAFLTKDIPFLPYYQTSMFKFFLGKNFCGNHLVLLLLTPTFCIAFQLQAKAAVDCPIALDRVFLKKANNNQLELNISTGGSLTVDSSNLQNGYGFRILDPNARIEQTNLGSQDQDKCKYQVELTQALKEKFPRLLSGNKQATYFWISKKNLLDFPKYSLVEDSLQKLLLFQIIQTVIIIGGLVLAIVFVVANEKQRRVIRDEKKKSDQTLRELSDIIRDEKKKSDQTLQDLPDKINTFSTKLNRFGNDISIIHYSIQDLSALVKEEFLKIVKILKKGTDKNEEIIPVKPIESQLSLFPSTSQELNQQELNQQELNQQELNQQELNQQELNQQAEWTELVEQFNSRNTNYFENSKHRFLSLTKASVESSVGRNMRRTLQFEISPDNSSPAFLQVELDNNQWLIPNILSSSFERSFNNLVTTDYLRKNAGIFTVLNTNSLIKSQLVRPAKLIEIMTGVWQVAEPGEFRQ</sequence>
<keyword evidence="2" id="KW-0472">Membrane</keyword>
<dbReference type="AlphaFoldDB" id="A0A977PYI8"/>
<dbReference type="Proteomes" id="UP001065613">
    <property type="component" value="Chromosome"/>
</dbReference>
<organism evidence="3">
    <name type="scientific">Woronichinia naegeliana WA131</name>
    <dbReference type="NCBI Taxonomy" id="2824559"/>
    <lineage>
        <taxon>Bacteria</taxon>
        <taxon>Bacillati</taxon>
        <taxon>Cyanobacteriota</taxon>
        <taxon>Cyanophyceae</taxon>
        <taxon>Synechococcales</taxon>
        <taxon>Coelosphaeriaceae</taxon>
        <taxon>Woronichinia</taxon>
    </lineage>
</organism>
<evidence type="ECO:0000313" key="3">
    <source>
        <dbReference type="EMBL" id="UXE64166.1"/>
    </source>
</evidence>